<comment type="caution">
    <text evidence="2">The sequence shown here is derived from an EMBL/GenBank/DDBJ whole genome shotgun (WGS) entry which is preliminary data.</text>
</comment>
<dbReference type="RefSeq" id="WP_184343402.1">
    <property type="nucleotide sequence ID" value="NZ_JACHIG010000013.1"/>
</dbReference>
<feature type="transmembrane region" description="Helical" evidence="1">
    <location>
        <begin position="142"/>
        <end position="160"/>
    </location>
</feature>
<dbReference type="AlphaFoldDB" id="A0A7W7YF58"/>
<reference evidence="2 3" key="1">
    <citation type="submission" date="2020-08" db="EMBL/GenBank/DDBJ databases">
        <title>Genomic Encyclopedia of Type Strains, Phase IV (KMG-IV): sequencing the most valuable type-strain genomes for metagenomic binning, comparative biology and taxonomic classification.</title>
        <authorList>
            <person name="Goeker M."/>
        </authorList>
    </citation>
    <scope>NUCLEOTIDE SEQUENCE [LARGE SCALE GENOMIC DNA]</scope>
    <source>
        <strain evidence="2 3">DSM 12252</strain>
    </source>
</reference>
<feature type="transmembrane region" description="Helical" evidence="1">
    <location>
        <begin position="253"/>
        <end position="282"/>
    </location>
</feature>
<evidence type="ECO:0008006" key="4">
    <source>
        <dbReference type="Google" id="ProtNLM"/>
    </source>
</evidence>
<organism evidence="2 3">
    <name type="scientific">Prosthecobacter vanneervenii</name>
    <dbReference type="NCBI Taxonomy" id="48466"/>
    <lineage>
        <taxon>Bacteria</taxon>
        <taxon>Pseudomonadati</taxon>
        <taxon>Verrucomicrobiota</taxon>
        <taxon>Verrucomicrobiia</taxon>
        <taxon>Verrucomicrobiales</taxon>
        <taxon>Verrucomicrobiaceae</taxon>
        <taxon>Prosthecobacter</taxon>
    </lineage>
</organism>
<feature type="transmembrane region" description="Helical" evidence="1">
    <location>
        <begin position="112"/>
        <end position="130"/>
    </location>
</feature>
<keyword evidence="1" id="KW-1133">Transmembrane helix</keyword>
<evidence type="ECO:0000313" key="3">
    <source>
        <dbReference type="Proteomes" id="UP000590740"/>
    </source>
</evidence>
<feature type="transmembrane region" description="Helical" evidence="1">
    <location>
        <begin position="294"/>
        <end position="314"/>
    </location>
</feature>
<evidence type="ECO:0000313" key="2">
    <source>
        <dbReference type="EMBL" id="MBB5035023.1"/>
    </source>
</evidence>
<keyword evidence="1" id="KW-0472">Membrane</keyword>
<feature type="transmembrane region" description="Helical" evidence="1">
    <location>
        <begin position="219"/>
        <end position="241"/>
    </location>
</feature>
<keyword evidence="1" id="KW-0812">Transmembrane</keyword>
<feature type="transmembrane region" description="Helical" evidence="1">
    <location>
        <begin position="388"/>
        <end position="406"/>
    </location>
</feature>
<feature type="transmembrane region" description="Helical" evidence="1">
    <location>
        <begin position="39"/>
        <end position="64"/>
    </location>
</feature>
<feature type="transmembrane region" description="Helical" evidence="1">
    <location>
        <begin position="172"/>
        <end position="193"/>
    </location>
</feature>
<feature type="transmembrane region" description="Helical" evidence="1">
    <location>
        <begin position="85"/>
        <end position="106"/>
    </location>
</feature>
<feature type="transmembrane region" description="Helical" evidence="1">
    <location>
        <begin position="7"/>
        <end position="27"/>
    </location>
</feature>
<name>A0A7W7YF58_9BACT</name>
<feature type="transmembrane region" description="Helical" evidence="1">
    <location>
        <begin position="426"/>
        <end position="444"/>
    </location>
</feature>
<evidence type="ECO:0000256" key="1">
    <source>
        <dbReference type="SAM" id="Phobius"/>
    </source>
</evidence>
<protein>
    <recommendedName>
        <fullName evidence="4">O-Antigen ligase</fullName>
    </recommendedName>
</protein>
<dbReference type="EMBL" id="JACHIG010000013">
    <property type="protein sequence ID" value="MBB5035023.1"/>
    <property type="molecule type" value="Genomic_DNA"/>
</dbReference>
<sequence length="506" mass="55237">MRSNPIITILVAFAAAIYAIVDVMMGYTGPLAIAAKWMGIGLVVASFVRPKAGLFILGVLCFYGDFYKKLAVVYGTASMQTVIEVLAINMAVVCAIIAGTLNKIFLNGRAPHKSVIMVWLLSLFISGLLMLTEGPLSGRAQLAVNGGLYLALAGVIGYQYPKPGESLAISRLHYLLGIPWVFVAVHQYFYGFADMDYVYARTNLSPVFSAQFFMENARVFGLAGSASAYGAVTLLLTYGLWRVFQPGTRKVGWLIGSGIYFIGLVVSTQRTSLLQPLIVLVVWRLFTHRSSTRAFYMVTVCGAVLLISLSNVLLNSLEPVDAVLRRITGDHGWAAQVVRVSTFADRLKGWTRLMKPESYSLFGTKQGYVQEVTFDDDDYAHDMINSVLMNHGVVGLLACIVVMVVAVRKTHAMVFQVKDERDRSTLAFILANLTINLLLTMMGGSNIHTVPINLIFATLAGHAVAILARHGTAATQAPAMPAQVAPRVMPWGMPDAVEPGWRRPFK</sequence>
<dbReference type="Proteomes" id="UP000590740">
    <property type="component" value="Unassembled WGS sequence"/>
</dbReference>
<accession>A0A7W7YF58</accession>
<feature type="transmembrane region" description="Helical" evidence="1">
    <location>
        <begin position="450"/>
        <end position="468"/>
    </location>
</feature>
<proteinExistence type="predicted"/>
<keyword evidence="3" id="KW-1185">Reference proteome</keyword>
<gene>
    <name evidence="2" type="ORF">HNQ65_004631</name>
</gene>